<dbReference type="AlphaFoldDB" id="A0A240BZW4"/>
<evidence type="ECO:0000313" key="4">
    <source>
        <dbReference type="Proteomes" id="UP000652995"/>
    </source>
</evidence>
<name>A0A240BZW4_9STAP</name>
<evidence type="ECO:0000313" key="1">
    <source>
        <dbReference type="EMBL" id="GGA90784.1"/>
    </source>
</evidence>
<gene>
    <name evidence="1" type="ORF">GCM10007183_13720</name>
    <name evidence="2" type="ORF">SAMEA4412661_00656</name>
</gene>
<dbReference type="RefSeq" id="WP_095116007.1">
    <property type="nucleotide sequence ID" value="NZ_BMCB01000007.1"/>
</dbReference>
<dbReference type="EMBL" id="LT906464">
    <property type="protein sequence ID" value="SNW01220.1"/>
    <property type="molecule type" value="Genomic_DNA"/>
</dbReference>
<dbReference type="KEGG" id="smus:C7J88_00030"/>
<reference evidence="2 3" key="2">
    <citation type="submission" date="2017-06" db="EMBL/GenBank/DDBJ databases">
        <authorList>
            <consortium name="Pathogen Informatics"/>
        </authorList>
    </citation>
    <scope>NUCLEOTIDE SEQUENCE [LARGE SCALE GENOMIC DNA]</scope>
    <source>
        <strain evidence="2 3">NCTC13833</strain>
    </source>
</reference>
<keyword evidence="4" id="KW-1185">Reference proteome</keyword>
<accession>A0A240BZW4</accession>
<dbReference type="Proteomes" id="UP000652995">
    <property type="component" value="Unassembled WGS sequence"/>
</dbReference>
<evidence type="ECO:0008006" key="5">
    <source>
        <dbReference type="Google" id="ProtNLM"/>
    </source>
</evidence>
<dbReference type="Proteomes" id="UP000243706">
    <property type="component" value="Chromosome 1"/>
</dbReference>
<dbReference type="PROSITE" id="PS51257">
    <property type="entry name" value="PROKAR_LIPOPROTEIN"/>
    <property type="match status" value="1"/>
</dbReference>
<evidence type="ECO:0000313" key="3">
    <source>
        <dbReference type="Proteomes" id="UP000243706"/>
    </source>
</evidence>
<organism evidence="2 3">
    <name type="scientific">Staphylococcus muscae</name>
    <dbReference type="NCBI Taxonomy" id="1294"/>
    <lineage>
        <taxon>Bacteria</taxon>
        <taxon>Bacillati</taxon>
        <taxon>Bacillota</taxon>
        <taxon>Bacilli</taxon>
        <taxon>Bacillales</taxon>
        <taxon>Staphylococcaceae</taxon>
        <taxon>Staphylococcus</taxon>
    </lineage>
</organism>
<proteinExistence type="predicted"/>
<reference evidence="4" key="3">
    <citation type="journal article" date="2019" name="Int. J. Syst. Evol. Microbiol.">
        <title>The Global Catalogue of Microorganisms (GCM) 10K type strain sequencing project: providing services to taxonomists for standard genome sequencing and annotation.</title>
        <authorList>
            <consortium name="The Broad Institute Genomics Platform"/>
            <consortium name="The Broad Institute Genome Sequencing Center for Infectious Disease"/>
            <person name="Wu L."/>
            <person name="Ma J."/>
        </authorList>
    </citation>
    <scope>NUCLEOTIDE SEQUENCE [LARGE SCALE GENOMIC DNA]</scope>
    <source>
        <strain evidence="4">CCM 4175</strain>
    </source>
</reference>
<protein>
    <recommendedName>
        <fullName evidence="5">Lipoprotein</fullName>
    </recommendedName>
</protein>
<dbReference type="EMBL" id="BMCB01000007">
    <property type="protein sequence ID" value="GGA90784.1"/>
    <property type="molecule type" value="Genomic_DNA"/>
</dbReference>
<reference evidence="1" key="1">
    <citation type="journal article" date="2014" name="Int. J. Syst. Evol. Microbiol.">
        <title>Complete genome of a new Firmicutes species belonging to the dominant human colonic microbiota ('Ruminococcus bicirculans') reveals two chromosomes and a selective capacity to utilize plant glucans.</title>
        <authorList>
            <consortium name="NISC Comparative Sequencing Program"/>
            <person name="Wegmann U."/>
            <person name="Louis P."/>
            <person name="Goesmann A."/>
            <person name="Henrissat B."/>
            <person name="Duncan S.H."/>
            <person name="Flint H.J."/>
        </authorList>
    </citation>
    <scope>NUCLEOTIDE SEQUENCE</scope>
    <source>
        <strain evidence="1">CCM 4175</strain>
    </source>
</reference>
<evidence type="ECO:0000313" key="2">
    <source>
        <dbReference type="EMBL" id="SNW01220.1"/>
    </source>
</evidence>
<sequence>MGGKYIKRSSIVAGVVATTLLFTACSNNDNPNEKTEQADKTQHAMTKQEFKELPYSEFYKMEDLSEQSLENYEKGNSVNLKDKDTVIKALESANHSGSHKFKKTYDDKNDKYLPQYTNENDPDDENIKRHYAFNVENIKIGETYKNPNLEIGVKSAKKYSAEDIEKKAVSGLEYQVETFDFDGIKSVGITKTDRNGQKLSLGSYRTGVSPEGKKVDDGILKLTIRYKNNSSISKQAPFSRDLESIIRKKPTTDSGYSSDMNILDINNVKKDGKKISESYENNPLGVLETKPGETIEFDAYVSVLDIHDDLLYVFEWKYENPLNWDWVAAPPFKGAIDLNK</sequence>
<reference evidence="1" key="4">
    <citation type="submission" date="2024-05" db="EMBL/GenBank/DDBJ databases">
        <authorList>
            <person name="Sun Q."/>
            <person name="Sedlacek I."/>
        </authorList>
    </citation>
    <scope>NUCLEOTIDE SEQUENCE</scope>
    <source>
        <strain evidence="1">CCM 4175</strain>
    </source>
</reference>